<evidence type="ECO:0000313" key="3">
    <source>
        <dbReference type="Proteomes" id="UP000248333"/>
    </source>
</evidence>
<keyword evidence="1" id="KW-0732">Signal</keyword>
<organism evidence="2 3">
    <name type="scientific">Micromonospora arborensis</name>
    <dbReference type="NCBI Taxonomy" id="2116518"/>
    <lineage>
        <taxon>Bacteria</taxon>
        <taxon>Bacillati</taxon>
        <taxon>Actinomycetota</taxon>
        <taxon>Actinomycetes</taxon>
        <taxon>Micromonosporales</taxon>
        <taxon>Micromonosporaceae</taxon>
        <taxon>Micromonospora</taxon>
    </lineage>
</organism>
<feature type="chain" id="PRO_5038924977" description="Calcium-binding protein" evidence="1">
    <location>
        <begin position="23"/>
        <end position="203"/>
    </location>
</feature>
<evidence type="ECO:0000313" key="2">
    <source>
        <dbReference type="EMBL" id="PYC66907.1"/>
    </source>
</evidence>
<dbReference type="RefSeq" id="WP_110565909.1">
    <property type="nucleotide sequence ID" value="NZ_PYBV01000030.1"/>
</dbReference>
<feature type="signal peptide" evidence="1">
    <location>
        <begin position="1"/>
        <end position="22"/>
    </location>
</feature>
<sequence length="203" mass="21120">MRRAFGWGIAAVAMLVTATATATGAAAGAADRSPARVTGSAEFVLPYGQDGDVRSFAFDVRSAPYSRTIVLPGGEEVSSPADATGTVWVAHRLATQNITVRFEAAVDCMITSPGHATLTGIVTRADEMASEHLGKRVGFSVQDGGRGRDRVGFTWSASFDQDEAGSWGPARIGTCLAPAAFATVSRGDYTVRHAELTAPPDGD</sequence>
<name>A0A318NJH3_9ACTN</name>
<dbReference type="AlphaFoldDB" id="A0A318NJH3"/>
<evidence type="ECO:0000256" key="1">
    <source>
        <dbReference type="SAM" id="SignalP"/>
    </source>
</evidence>
<protein>
    <recommendedName>
        <fullName evidence="4">Calcium-binding protein</fullName>
    </recommendedName>
</protein>
<dbReference type="EMBL" id="PYBV01000030">
    <property type="protein sequence ID" value="PYC66907.1"/>
    <property type="molecule type" value="Genomic_DNA"/>
</dbReference>
<accession>A0A318NJH3</accession>
<proteinExistence type="predicted"/>
<keyword evidence="3" id="KW-1185">Reference proteome</keyword>
<dbReference type="OrthoDB" id="3471188at2"/>
<comment type="caution">
    <text evidence="2">The sequence shown here is derived from an EMBL/GenBank/DDBJ whole genome shotgun (WGS) entry which is preliminary data.</text>
</comment>
<evidence type="ECO:0008006" key="4">
    <source>
        <dbReference type="Google" id="ProtNLM"/>
    </source>
</evidence>
<gene>
    <name evidence="2" type="ORF">C7C45_23770</name>
</gene>
<dbReference type="Proteomes" id="UP000248333">
    <property type="component" value="Unassembled WGS sequence"/>
</dbReference>
<reference evidence="2 3" key="1">
    <citation type="submission" date="2018-03" db="EMBL/GenBank/DDBJ databases">
        <title>Bioinformatic expansion and discovery of thiopeptide antibiotics.</title>
        <authorList>
            <person name="Schwalen C.J."/>
            <person name="Hudson G.A."/>
            <person name="Mitchell D.A."/>
        </authorList>
    </citation>
    <scope>NUCLEOTIDE SEQUENCE [LARGE SCALE GENOMIC DNA]</scope>
    <source>
        <strain evidence="2 3">NRRL 8041</strain>
    </source>
</reference>